<proteinExistence type="predicted"/>
<gene>
    <name evidence="1" type="ORF">METZ01_LOCUS26413</name>
</gene>
<dbReference type="AlphaFoldDB" id="A0A381Q5F1"/>
<name>A0A381Q5F1_9ZZZZ</name>
<sequence>MTLAIYSSLPVPPKVSIWLALFMLQQDPQ</sequence>
<organism evidence="1">
    <name type="scientific">marine metagenome</name>
    <dbReference type="NCBI Taxonomy" id="408172"/>
    <lineage>
        <taxon>unclassified sequences</taxon>
        <taxon>metagenomes</taxon>
        <taxon>ecological metagenomes</taxon>
    </lineage>
</organism>
<dbReference type="EMBL" id="UINC01001183">
    <property type="protein sequence ID" value="SUZ73559.1"/>
    <property type="molecule type" value="Genomic_DNA"/>
</dbReference>
<protein>
    <submittedName>
        <fullName evidence="1">Uncharacterized protein</fullName>
    </submittedName>
</protein>
<reference evidence="1" key="1">
    <citation type="submission" date="2018-05" db="EMBL/GenBank/DDBJ databases">
        <authorList>
            <person name="Lanie J.A."/>
            <person name="Ng W.-L."/>
            <person name="Kazmierczak K.M."/>
            <person name="Andrzejewski T.M."/>
            <person name="Davidsen T.M."/>
            <person name="Wayne K.J."/>
            <person name="Tettelin H."/>
            <person name="Glass J.I."/>
            <person name="Rusch D."/>
            <person name="Podicherti R."/>
            <person name="Tsui H.-C.T."/>
            <person name="Winkler M.E."/>
        </authorList>
    </citation>
    <scope>NUCLEOTIDE SEQUENCE</scope>
</reference>
<accession>A0A381Q5F1</accession>
<evidence type="ECO:0000313" key="1">
    <source>
        <dbReference type="EMBL" id="SUZ73559.1"/>
    </source>
</evidence>